<evidence type="ECO:0000259" key="9">
    <source>
        <dbReference type="Pfam" id="PF13847"/>
    </source>
</evidence>
<sequence length="319" mass="34104">MSMETEVLVQGRYGLHAKENESEDYSKYNTLVASAFGYTAEELSSLPLTANLGLSCGNPLTIAHIKPGETTIDLGSGGGLDVFLAAKKVGPTGKSIGIDMTDEMIDLARRNAENDGYANVEFIKSNIISIPIPSSTAHVIMSNCVINLVPEVQKPLVFCEIFRLLVPGGRVSISDILAKRPLPEEIKEDASLYIGCVSGASLVTEYDQWMRDAGFSDITIVNTNKDLNIYKDGILQVGSDSNSGNTPKNSAIAGCCATTQKISTCATDEKSGVKGCCASTSTKVGPVDNKKEMIRDINLNEFVGSYQIYAVKPVNIQSA</sequence>
<proteinExistence type="inferred from homology"/>
<keyword evidence="2" id="KW-0949">S-adenosyl-L-methionine</keyword>
<protein>
    <recommendedName>
        <fullName evidence="5">Arsenite methyltransferase</fullName>
        <ecNumber evidence="4">2.1.1.137</ecNumber>
    </recommendedName>
</protein>
<evidence type="ECO:0000313" key="10">
    <source>
        <dbReference type="EMBL" id="EJC97655.1"/>
    </source>
</evidence>
<comment type="catalytic activity">
    <reaction evidence="7">
        <text>arsenic triglutathione + 2 [thioredoxin]-dithiol + 2 S-adenosyl-L-methionine + H2O = dimethylarsinous acid + 2 [thioredoxin]-disulfide + 3 glutathione + 2 S-adenosyl-L-homocysteine + 2 H(+)</text>
        <dbReference type="Rhea" id="RHEA:69464"/>
        <dbReference type="Rhea" id="RHEA-COMP:10698"/>
        <dbReference type="Rhea" id="RHEA-COMP:10700"/>
        <dbReference type="ChEBI" id="CHEBI:15377"/>
        <dbReference type="ChEBI" id="CHEBI:15378"/>
        <dbReference type="ChEBI" id="CHEBI:23808"/>
        <dbReference type="ChEBI" id="CHEBI:29950"/>
        <dbReference type="ChEBI" id="CHEBI:50058"/>
        <dbReference type="ChEBI" id="CHEBI:57856"/>
        <dbReference type="ChEBI" id="CHEBI:57925"/>
        <dbReference type="ChEBI" id="CHEBI:59789"/>
        <dbReference type="ChEBI" id="CHEBI:183640"/>
        <dbReference type="EC" id="2.1.1.137"/>
    </reaction>
</comment>
<dbReference type="AlphaFoldDB" id="R7SGW7"/>
<evidence type="ECO:0000256" key="2">
    <source>
        <dbReference type="ARBA" id="ARBA00022691"/>
    </source>
</evidence>
<dbReference type="EMBL" id="JH717986">
    <property type="protein sequence ID" value="EJC97655.1"/>
    <property type="molecule type" value="Genomic_DNA"/>
</dbReference>
<evidence type="ECO:0000256" key="8">
    <source>
        <dbReference type="ARBA" id="ARBA00048428"/>
    </source>
</evidence>
<accession>R7SGW7</accession>
<dbReference type="PANTHER" id="PTHR43675:SF8">
    <property type="entry name" value="ARSENITE METHYLTRANSFERASE"/>
    <property type="match status" value="1"/>
</dbReference>
<dbReference type="InterPro" id="IPR029063">
    <property type="entry name" value="SAM-dependent_MTases_sf"/>
</dbReference>
<keyword evidence="11" id="KW-1185">Reference proteome</keyword>
<dbReference type="Gene3D" id="3.40.50.150">
    <property type="entry name" value="Vaccinia Virus protein VP39"/>
    <property type="match status" value="1"/>
</dbReference>
<dbReference type="OrthoDB" id="8300214at2759"/>
<feature type="domain" description="Methyltransferase" evidence="9">
    <location>
        <begin position="66"/>
        <end position="214"/>
    </location>
</feature>
<reference evidence="11" key="1">
    <citation type="journal article" date="2012" name="Science">
        <title>The Paleozoic origin of enzymatic lignin decomposition reconstructed from 31 fungal genomes.</title>
        <authorList>
            <person name="Floudas D."/>
            <person name="Binder M."/>
            <person name="Riley R."/>
            <person name="Barry K."/>
            <person name="Blanchette R.A."/>
            <person name="Henrissat B."/>
            <person name="Martinez A.T."/>
            <person name="Otillar R."/>
            <person name="Spatafora J.W."/>
            <person name="Yadav J.S."/>
            <person name="Aerts A."/>
            <person name="Benoit I."/>
            <person name="Boyd A."/>
            <person name="Carlson A."/>
            <person name="Copeland A."/>
            <person name="Coutinho P.M."/>
            <person name="de Vries R.P."/>
            <person name="Ferreira P."/>
            <person name="Findley K."/>
            <person name="Foster B."/>
            <person name="Gaskell J."/>
            <person name="Glotzer D."/>
            <person name="Gorecki P."/>
            <person name="Heitman J."/>
            <person name="Hesse C."/>
            <person name="Hori C."/>
            <person name="Igarashi K."/>
            <person name="Jurgens J.A."/>
            <person name="Kallen N."/>
            <person name="Kersten P."/>
            <person name="Kohler A."/>
            <person name="Kuees U."/>
            <person name="Kumar T.K.A."/>
            <person name="Kuo A."/>
            <person name="LaButti K."/>
            <person name="Larrondo L.F."/>
            <person name="Lindquist E."/>
            <person name="Ling A."/>
            <person name="Lombard V."/>
            <person name="Lucas S."/>
            <person name="Lundell T."/>
            <person name="Martin R."/>
            <person name="McLaughlin D.J."/>
            <person name="Morgenstern I."/>
            <person name="Morin E."/>
            <person name="Murat C."/>
            <person name="Nagy L.G."/>
            <person name="Nolan M."/>
            <person name="Ohm R.A."/>
            <person name="Patyshakuliyeva A."/>
            <person name="Rokas A."/>
            <person name="Ruiz-Duenas F.J."/>
            <person name="Sabat G."/>
            <person name="Salamov A."/>
            <person name="Samejima M."/>
            <person name="Schmutz J."/>
            <person name="Slot J.C."/>
            <person name="St John F."/>
            <person name="Stenlid J."/>
            <person name="Sun H."/>
            <person name="Sun S."/>
            <person name="Syed K."/>
            <person name="Tsang A."/>
            <person name="Wiebenga A."/>
            <person name="Young D."/>
            <person name="Pisabarro A."/>
            <person name="Eastwood D.C."/>
            <person name="Martin F."/>
            <person name="Cullen D."/>
            <person name="Grigoriev I.V."/>
            <person name="Hibbett D.S."/>
        </authorList>
    </citation>
    <scope>NUCLEOTIDE SEQUENCE [LARGE SCALE GENOMIC DNA]</scope>
    <source>
        <strain evidence="11">MF3/22</strain>
    </source>
</reference>
<evidence type="ECO:0000256" key="6">
    <source>
        <dbReference type="ARBA" id="ARBA00047941"/>
    </source>
</evidence>
<dbReference type="GeneID" id="18673529"/>
<dbReference type="RefSeq" id="XP_007272075.1">
    <property type="nucleotide sequence ID" value="XM_007272013.1"/>
</dbReference>
<evidence type="ECO:0000256" key="1">
    <source>
        <dbReference type="ARBA" id="ARBA00022679"/>
    </source>
</evidence>
<dbReference type="CDD" id="cd02440">
    <property type="entry name" value="AdoMet_MTases"/>
    <property type="match status" value="1"/>
</dbReference>
<keyword evidence="1" id="KW-0808">Transferase</keyword>
<dbReference type="Pfam" id="PF13847">
    <property type="entry name" value="Methyltransf_31"/>
    <property type="match status" value="1"/>
</dbReference>
<gene>
    <name evidence="10" type="ORF">FOMMEDRAFT_149614</name>
</gene>
<comment type="similarity">
    <text evidence="3">Belongs to the methyltransferase superfamily. Arsenite methyltransferase family.</text>
</comment>
<dbReference type="eggNOG" id="ENOG502QQD6">
    <property type="taxonomic scope" value="Eukaryota"/>
</dbReference>
<dbReference type="EC" id="2.1.1.137" evidence="4"/>
<dbReference type="InterPro" id="IPR025714">
    <property type="entry name" value="Methyltranfer_dom"/>
</dbReference>
<evidence type="ECO:0000313" key="11">
    <source>
        <dbReference type="Proteomes" id="UP000053630"/>
    </source>
</evidence>
<organism evidence="10 11">
    <name type="scientific">Fomitiporia mediterranea (strain MF3/22)</name>
    <name type="common">Grapevine white-rot fungus</name>
    <dbReference type="NCBI Taxonomy" id="694068"/>
    <lineage>
        <taxon>Eukaryota</taxon>
        <taxon>Fungi</taxon>
        <taxon>Dikarya</taxon>
        <taxon>Basidiomycota</taxon>
        <taxon>Agaricomycotina</taxon>
        <taxon>Agaricomycetes</taxon>
        <taxon>Hymenochaetales</taxon>
        <taxon>Hymenochaetaceae</taxon>
        <taxon>Fomitiporia</taxon>
    </lineage>
</organism>
<comment type="catalytic activity">
    <reaction evidence="6">
        <text>arsenic triglutathione + [thioredoxin]-dithiol + S-adenosyl-L-methionine + 2 H2O = methylarsonous acid + [thioredoxin]-disulfide + 3 glutathione + S-adenosyl-L-homocysteine + H(+)</text>
        <dbReference type="Rhea" id="RHEA:69460"/>
        <dbReference type="Rhea" id="RHEA-COMP:10698"/>
        <dbReference type="Rhea" id="RHEA-COMP:10700"/>
        <dbReference type="ChEBI" id="CHEBI:15377"/>
        <dbReference type="ChEBI" id="CHEBI:15378"/>
        <dbReference type="ChEBI" id="CHEBI:17826"/>
        <dbReference type="ChEBI" id="CHEBI:29950"/>
        <dbReference type="ChEBI" id="CHEBI:50058"/>
        <dbReference type="ChEBI" id="CHEBI:57856"/>
        <dbReference type="ChEBI" id="CHEBI:57925"/>
        <dbReference type="ChEBI" id="CHEBI:59789"/>
        <dbReference type="ChEBI" id="CHEBI:183640"/>
        <dbReference type="EC" id="2.1.1.137"/>
    </reaction>
</comment>
<evidence type="ECO:0000256" key="4">
    <source>
        <dbReference type="ARBA" id="ARBA00034521"/>
    </source>
</evidence>
<dbReference type="OMA" id="CVINHAK"/>
<dbReference type="GO" id="GO:0030791">
    <property type="term" value="F:arsenite methyltransferase activity"/>
    <property type="evidence" value="ECO:0007669"/>
    <property type="project" value="UniProtKB-EC"/>
</dbReference>
<dbReference type="KEGG" id="fme:FOMMEDRAFT_149614"/>
<dbReference type="PANTHER" id="PTHR43675">
    <property type="entry name" value="ARSENITE METHYLTRANSFERASE"/>
    <property type="match status" value="1"/>
</dbReference>
<name>R7SGW7_FOMME</name>
<evidence type="ECO:0000256" key="7">
    <source>
        <dbReference type="ARBA" id="ARBA00047943"/>
    </source>
</evidence>
<comment type="catalytic activity">
    <reaction evidence="8">
        <text>arsenic triglutathione + 3 [thioredoxin]-dithiol + 3 S-adenosyl-L-methionine = trimethylarsine + 3 [thioredoxin]-disulfide + 3 glutathione + 3 S-adenosyl-L-homocysteine + 3 H(+)</text>
        <dbReference type="Rhea" id="RHEA:69432"/>
        <dbReference type="Rhea" id="RHEA-COMP:10698"/>
        <dbReference type="Rhea" id="RHEA-COMP:10700"/>
        <dbReference type="ChEBI" id="CHEBI:15378"/>
        <dbReference type="ChEBI" id="CHEBI:27130"/>
        <dbReference type="ChEBI" id="CHEBI:29950"/>
        <dbReference type="ChEBI" id="CHEBI:50058"/>
        <dbReference type="ChEBI" id="CHEBI:57856"/>
        <dbReference type="ChEBI" id="CHEBI:57925"/>
        <dbReference type="ChEBI" id="CHEBI:59789"/>
        <dbReference type="ChEBI" id="CHEBI:183640"/>
        <dbReference type="EC" id="2.1.1.137"/>
    </reaction>
</comment>
<evidence type="ECO:0000256" key="5">
    <source>
        <dbReference type="ARBA" id="ARBA00034545"/>
    </source>
</evidence>
<evidence type="ECO:0000256" key="3">
    <source>
        <dbReference type="ARBA" id="ARBA00034487"/>
    </source>
</evidence>
<dbReference type="SUPFAM" id="SSF53335">
    <property type="entry name" value="S-adenosyl-L-methionine-dependent methyltransferases"/>
    <property type="match status" value="1"/>
</dbReference>
<dbReference type="Proteomes" id="UP000053630">
    <property type="component" value="Unassembled WGS sequence"/>
</dbReference>
<dbReference type="InterPro" id="IPR026669">
    <property type="entry name" value="Arsenite_MeTrfase-like"/>
</dbReference>